<dbReference type="eggNOG" id="COG2885">
    <property type="taxonomic scope" value="Bacteria"/>
</dbReference>
<organism evidence="1 2">
    <name type="scientific">Bacteroides fluxus YIT 12057</name>
    <dbReference type="NCBI Taxonomy" id="763034"/>
    <lineage>
        <taxon>Bacteria</taxon>
        <taxon>Pseudomonadati</taxon>
        <taxon>Bacteroidota</taxon>
        <taxon>Bacteroidia</taxon>
        <taxon>Bacteroidales</taxon>
        <taxon>Bacteroidaceae</taxon>
        <taxon>Bacteroides</taxon>
    </lineage>
</organism>
<proteinExistence type="predicted"/>
<dbReference type="SUPFAM" id="SSF103515">
    <property type="entry name" value="Autotransporter"/>
    <property type="match status" value="1"/>
</dbReference>
<sequence length="227" mass="25135">MTVRVTVPHPTEVPAATRAGNEEAGENAMEDKAAEIAMKDKAPAMEKAAATEKVTAAEETGAVEKNGHTLALRANLLRWATLTPDLGIEWRVSCHVGILVNGSWTSWSWSGKDRRYALWKVSPEVRYYIGKENRGYLGVMYHIGEFNCKLGATGRQGDYQGGGITGGYLLELNRALSLDFHAGIGYTRAEYDKYKMTDGVRVREGSDSKDYWGINQLGITLVWKFNQ</sequence>
<evidence type="ECO:0000313" key="1">
    <source>
        <dbReference type="EMBL" id="EGF54101.1"/>
    </source>
</evidence>
<dbReference type="EMBL" id="AFBN01000079">
    <property type="protein sequence ID" value="EGF54101.1"/>
    <property type="molecule type" value="Genomic_DNA"/>
</dbReference>
<dbReference type="InterPro" id="IPR021958">
    <property type="entry name" value="DUF3575"/>
</dbReference>
<dbReference type="Proteomes" id="UP000003416">
    <property type="component" value="Unassembled WGS sequence"/>
</dbReference>
<reference evidence="1 2" key="1">
    <citation type="submission" date="2011-02" db="EMBL/GenBank/DDBJ databases">
        <authorList>
            <person name="Weinstock G."/>
            <person name="Sodergren E."/>
            <person name="Clifton S."/>
            <person name="Fulton L."/>
            <person name="Fulton B."/>
            <person name="Courtney L."/>
            <person name="Fronick C."/>
            <person name="Harrison M."/>
            <person name="Strong C."/>
            <person name="Farmer C."/>
            <person name="Delahaunty K."/>
            <person name="Markovic C."/>
            <person name="Hall O."/>
            <person name="Minx P."/>
            <person name="Tomlinson C."/>
            <person name="Mitreva M."/>
            <person name="Hou S."/>
            <person name="Chen J."/>
            <person name="Wollam A."/>
            <person name="Pepin K.H."/>
            <person name="Johnson M."/>
            <person name="Bhonagiri V."/>
            <person name="Zhang X."/>
            <person name="Suruliraj S."/>
            <person name="Warren W."/>
            <person name="Chinwalla A."/>
            <person name="Mardis E.R."/>
            <person name="Wilson R.K."/>
        </authorList>
    </citation>
    <scope>NUCLEOTIDE SEQUENCE [LARGE SCALE GENOMIC DNA]</scope>
    <source>
        <strain evidence="1 2">YIT 12057</strain>
    </source>
</reference>
<comment type="caution">
    <text evidence="1">The sequence shown here is derived from an EMBL/GenBank/DDBJ whole genome shotgun (WGS) entry which is preliminary data.</text>
</comment>
<gene>
    <name evidence="1" type="ORF">HMPREF9446_02823</name>
</gene>
<dbReference type="STRING" id="763034.HMPREF9446_02823"/>
<name>F3PVP5_9BACE</name>
<dbReference type="HOGENOM" id="CLU_055247_0_0_10"/>
<dbReference type="Pfam" id="PF12099">
    <property type="entry name" value="DUF3575"/>
    <property type="match status" value="1"/>
</dbReference>
<dbReference type="AlphaFoldDB" id="F3PVP5"/>
<keyword evidence="2" id="KW-1185">Reference proteome</keyword>
<dbReference type="InterPro" id="IPR036709">
    <property type="entry name" value="Autotransporte_beta_dom_sf"/>
</dbReference>
<accession>F3PVP5</accession>
<protein>
    <submittedName>
        <fullName evidence="1">Conserved domain protein</fullName>
    </submittedName>
</protein>
<evidence type="ECO:0000313" key="2">
    <source>
        <dbReference type="Proteomes" id="UP000003416"/>
    </source>
</evidence>